<accession>A0ACB7TDU5</accession>
<proteinExistence type="predicted"/>
<name>A0ACB7TDU5_HYAAI</name>
<evidence type="ECO:0000313" key="2">
    <source>
        <dbReference type="Proteomes" id="UP000821845"/>
    </source>
</evidence>
<protein>
    <submittedName>
        <fullName evidence="1">Uncharacterized protein</fullName>
    </submittedName>
</protein>
<comment type="caution">
    <text evidence="1">The sequence shown here is derived from an EMBL/GenBank/DDBJ whole genome shotgun (WGS) entry which is preliminary data.</text>
</comment>
<keyword evidence="2" id="KW-1185">Reference proteome</keyword>
<reference evidence="1" key="1">
    <citation type="submission" date="2020-05" db="EMBL/GenBank/DDBJ databases">
        <title>Large-scale comparative analyses of tick genomes elucidate their genetic diversity and vector capacities.</title>
        <authorList>
            <person name="Jia N."/>
            <person name="Wang J."/>
            <person name="Shi W."/>
            <person name="Du L."/>
            <person name="Sun Y."/>
            <person name="Zhan W."/>
            <person name="Jiang J."/>
            <person name="Wang Q."/>
            <person name="Zhang B."/>
            <person name="Ji P."/>
            <person name="Sakyi L.B."/>
            <person name="Cui X."/>
            <person name="Yuan T."/>
            <person name="Jiang B."/>
            <person name="Yang W."/>
            <person name="Lam T.T.-Y."/>
            <person name="Chang Q."/>
            <person name="Ding S."/>
            <person name="Wang X."/>
            <person name="Zhu J."/>
            <person name="Ruan X."/>
            <person name="Zhao L."/>
            <person name="Wei J."/>
            <person name="Que T."/>
            <person name="Du C."/>
            <person name="Cheng J."/>
            <person name="Dai P."/>
            <person name="Han X."/>
            <person name="Huang E."/>
            <person name="Gao Y."/>
            <person name="Liu J."/>
            <person name="Shao H."/>
            <person name="Ye R."/>
            <person name="Li L."/>
            <person name="Wei W."/>
            <person name="Wang X."/>
            <person name="Wang C."/>
            <person name="Yang T."/>
            <person name="Huo Q."/>
            <person name="Li W."/>
            <person name="Guo W."/>
            <person name="Chen H."/>
            <person name="Zhou L."/>
            <person name="Ni X."/>
            <person name="Tian J."/>
            <person name="Zhou Y."/>
            <person name="Sheng Y."/>
            <person name="Liu T."/>
            <person name="Pan Y."/>
            <person name="Xia L."/>
            <person name="Li J."/>
            <person name="Zhao F."/>
            <person name="Cao W."/>
        </authorList>
    </citation>
    <scope>NUCLEOTIDE SEQUENCE</scope>
    <source>
        <strain evidence="1">Hyas-2018</strain>
    </source>
</reference>
<dbReference type="Proteomes" id="UP000821845">
    <property type="component" value="Chromosome 1"/>
</dbReference>
<gene>
    <name evidence="1" type="ORF">HPB50_009686</name>
</gene>
<organism evidence="1 2">
    <name type="scientific">Hyalomma asiaticum</name>
    <name type="common">Tick</name>
    <dbReference type="NCBI Taxonomy" id="266040"/>
    <lineage>
        <taxon>Eukaryota</taxon>
        <taxon>Metazoa</taxon>
        <taxon>Ecdysozoa</taxon>
        <taxon>Arthropoda</taxon>
        <taxon>Chelicerata</taxon>
        <taxon>Arachnida</taxon>
        <taxon>Acari</taxon>
        <taxon>Parasitiformes</taxon>
        <taxon>Ixodida</taxon>
        <taxon>Ixodoidea</taxon>
        <taxon>Ixodidae</taxon>
        <taxon>Hyalomminae</taxon>
        <taxon>Hyalomma</taxon>
    </lineage>
</organism>
<evidence type="ECO:0000313" key="1">
    <source>
        <dbReference type="EMBL" id="KAH6945707.1"/>
    </source>
</evidence>
<dbReference type="EMBL" id="CM023481">
    <property type="protein sequence ID" value="KAH6945707.1"/>
    <property type="molecule type" value="Genomic_DNA"/>
</dbReference>
<sequence>MHQLRDICLQMCADDAHDTELRNEIDPRHARVVDQNDDEDLLGAPDAKLVAAKGRCAAVCTRQDVMTGDAYREMMRLTNKEQLEVIREVIHPLTCLASDPLRIFLAGVAGSGKTFVLRLIMDAYNRYTNTASTCTHSVYVSCATTGKAAVAIGGLTVHAAFKLSMRTDGGLRDGDLNSFRSASTNIKCVIVEECSMMSSDTLARVDDRLRQKIANYTEPFGALDLIMCGDLRQLPPIRASEVYKRSRTQDYTFNTHVTWHHLSYFPLRQVVRQSGAEFSTALCKIGDGRALEKEEVDTLQARSVSKDDAKLHCTHGVRLFYSNKEAEAYNMQDAVQDVDAIYEANTDDTIVGYRSDADCERAKRRLHSLPLLRLATCLENLCYVQESHTCSPSILTCPTAC</sequence>